<gene>
    <name evidence="6" type="ORF">G1H19_04535</name>
</gene>
<proteinExistence type="predicted"/>
<dbReference type="Pfam" id="PF05719">
    <property type="entry name" value="GPP34"/>
    <property type="match status" value="1"/>
</dbReference>
<reference evidence="6 7" key="1">
    <citation type="submission" date="2020-02" db="EMBL/GenBank/DDBJ databases">
        <title>The whole genome sequence of CPCC 205119.</title>
        <authorList>
            <person name="Jiang Z."/>
        </authorList>
    </citation>
    <scope>NUCLEOTIDE SEQUENCE [LARGE SCALE GENOMIC DNA]</scope>
    <source>
        <strain evidence="6 7">CPCC 205119</strain>
    </source>
</reference>
<evidence type="ECO:0000313" key="6">
    <source>
        <dbReference type="EMBL" id="NEL53280.1"/>
    </source>
</evidence>
<dbReference type="GO" id="GO:0005737">
    <property type="term" value="C:cytoplasm"/>
    <property type="evidence" value="ECO:0007669"/>
    <property type="project" value="UniProtKB-ARBA"/>
</dbReference>
<evidence type="ECO:0000256" key="4">
    <source>
        <dbReference type="ARBA" id="ARBA00023136"/>
    </source>
</evidence>
<sequence>MNPTAPAPAPGVADRLAALCLTWRGRLPATLAPSDTVRAGLLVDLALAGRLTSTETSIELDSTPTGSPAADALLAAMDADPDRPLDDWLDERAIGLEQVVAALLESGQWRVTRSGPLRRRSLAPADPPPGWDGRDGGDWTVHLREPAELSPADAAVAALAVTGGLLGPARETGHADEPAAVPAAVLDRTGAARWLCAAAVEHLAWSRQRDRLQSAHLYVSDTVGPG</sequence>
<evidence type="ECO:0000256" key="5">
    <source>
        <dbReference type="SAM" id="MobiDB-lite"/>
    </source>
</evidence>
<dbReference type="AlphaFoldDB" id="A0A7K3WBW0"/>
<evidence type="ECO:0000256" key="1">
    <source>
        <dbReference type="ARBA" id="ARBA00004255"/>
    </source>
</evidence>
<dbReference type="RefSeq" id="WP_162392496.1">
    <property type="nucleotide sequence ID" value="NZ_JAABOZ010000002.1"/>
</dbReference>
<evidence type="ECO:0000256" key="2">
    <source>
        <dbReference type="ARBA" id="ARBA00023034"/>
    </source>
</evidence>
<keyword evidence="4" id="KW-0472">Membrane</keyword>
<name>A0A7K3WBW0_9ACTN</name>
<evidence type="ECO:0008006" key="8">
    <source>
        <dbReference type="Google" id="ProtNLM"/>
    </source>
</evidence>
<dbReference type="Gene3D" id="1.10.3630.10">
    <property type="entry name" value="yeast vps74-n-term truncation variant domain like"/>
    <property type="match status" value="1"/>
</dbReference>
<keyword evidence="2" id="KW-0333">Golgi apparatus</keyword>
<evidence type="ECO:0000256" key="3">
    <source>
        <dbReference type="ARBA" id="ARBA00023121"/>
    </source>
</evidence>
<dbReference type="InterPro" id="IPR008628">
    <property type="entry name" value="GPP34-like"/>
</dbReference>
<dbReference type="Proteomes" id="UP000470470">
    <property type="component" value="Unassembled WGS sequence"/>
</dbReference>
<comment type="caution">
    <text evidence="6">The sequence shown here is derived from an EMBL/GenBank/DDBJ whole genome shotgun (WGS) entry which is preliminary data.</text>
</comment>
<keyword evidence="3" id="KW-0446">Lipid-binding</keyword>
<organism evidence="6 7">
    <name type="scientific">Goekera deserti</name>
    <dbReference type="NCBI Taxonomy" id="2497753"/>
    <lineage>
        <taxon>Bacteria</taxon>
        <taxon>Bacillati</taxon>
        <taxon>Actinomycetota</taxon>
        <taxon>Actinomycetes</taxon>
        <taxon>Geodermatophilales</taxon>
        <taxon>Geodermatophilaceae</taxon>
        <taxon>Goekera</taxon>
    </lineage>
</organism>
<dbReference type="GO" id="GO:0012505">
    <property type="term" value="C:endomembrane system"/>
    <property type="evidence" value="ECO:0007669"/>
    <property type="project" value="UniProtKB-ARBA"/>
</dbReference>
<dbReference type="InterPro" id="IPR038261">
    <property type="entry name" value="GPP34-like_sf"/>
</dbReference>
<evidence type="ECO:0000313" key="7">
    <source>
        <dbReference type="Proteomes" id="UP000470470"/>
    </source>
</evidence>
<dbReference type="GO" id="GO:0070273">
    <property type="term" value="F:phosphatidylinositol-4-phosphate binding"/>
    <property type="evidence" value="ECO:0007669"/>
    <property type="project" value="InterPro"/>
</dbReference>
<keyword evidence="7" id="KW-1185">Reference proteome</keyword>
<protein>
    <recommendedName>
        <fullName evidence="8">Golgi phosphoprotein 3 GPP34</fullName>
    </recommendedName>
</protein>
<accession>A0A7K3WBW0</accession>
<feature type="region of interest" description="Disordered" evidence="5">
    <location>
        <begin position="118"/>
        <end position="137"/>
    </location>
</feature>
<comment type="subcellular location">
    <subcellularLocation>
        <location evidence="1">Golgi apparatus membrane</location>
        <topology evidence="1">Peripheral membrane protein</topology>
        <orientation evidence="1">Cytoplasmic side</orientation>
    </subcellularLocation>
</comment>
<dbReference type="EMBL" id="JAAGWK010000009">
    <property type="protein sequence ID" value="NEL53280.1"/>
    <property type="molecule type" value="Genomic_DNA"/>
</dbReference>